<evidence type="ECO:0000256" key="1">
    <source>
        <dbReference type="SAM" id="MobiDB-lite"/>
    </source>
</evidence>
<dbReference type="AlphaFoldDB" id="Q47PZ0"/>
<keyword evidence="2" id="KW-0812">Transmembrane</keyword>
<reference evidence="4" key="1">
    <citation type="submission" date="2005-07" db="EMBL/GenBank/DDBJ databases">
        <title>Complete sequence of Thermobifida fusca YX.</title>
        <authorList>
            <consortium name="US DOE Joint Genome Institute"/>
            <person name="Copeland A."/>
            <person name="Lucas S."/>
            <person name="Lapidus A."/>
            <person name="Barry K."/>
            <person name="Detter J.C."/>
            <person name="Glavina T."/>
            <person name="Hammon N."/>
            <person name="Israni S."/>
            <person name="Pitluck S."/>
            <person name="Di Bartolo G."/>
            <person name="Chain P."/>
            <person name="Schmutz J."/>
            <person name="Larimer F."/>
            <person name="Land M."/>
            <person name="Lykidis A."/>
            <person name="Richardson P."/>
        </authorList>
    </citation>
    <scope>NUCLEOTIDE SEQUENCE</scope>
    <source>
        <strain evidence="4">YX</strain>
    </source>
</reference>
<gene>
    <name evidence="4" type="ordered locus">Tfu_1441</name>
</gene>
<dbReference type="InterPro" id="IPR018391">
    <property type="entry name" value="PQQ_b-propeller_rpt"/>
</dbReference>
<dbReference type="KEGG" id="tfu:Tfu_1441"/>
<feature type="transmembrane region" description="Helical" evidence="2">
    <location>
        <begin position="193"/>
        <end position="214"/>
    </location>
</feature>
<name>Q47PZ0_THEFY</name>
<sequence length="666" mass="72066">MFGSIGGNSSVRRRWRHTPGSPRRRTTEYPPRSRTTTMPPVPLHLSHTLRRFLTWVGMGLLTVGALVGLVSPLLFGDSGEGPDLLPIIRVFFWALAGLLGWLTLLQLFERVPEEHQNAASRRPVLLCWVLVGVTALMALVETPRWLFGLTTPGPGSTPWSVVGWTGLVAMTGGATIMAVCGRNHRPRSLGMPLTGLACGTATALLLATGVWAAAADALVSHTTATAAEARPVPTTVERVAWRWHPPHGARTHRVLATAAGAVVDVGDGVIALDTVTGKETWHYRRLGSEVTANVTPDGRTVVLFFTVYDHRGYRDTLLTLDAATGQVRSSTPMNLGRDAEQRRRISRIGGIAPIDLLTKDARILLDHGDDGWQLTARALDTDAQRWTAPLDPHCLVDRRPRTWIRAFPDAVVVSQDCHDELGAPTRLATDWEDGVLGGRTELRGGTSRLTAFDAATGQELWRTEYPGEGPVGPNPEISYHHTGYRSHLHPVTSDGSVVAVEKWGSDIRYLVVDRATGEILVDDLDLTEHGHSAHFTADTVSVVRIDTEDGGRLVHERRSLDGQLVQSAASGAPYPHVLAGTSWVDLADAAVMVHLSKDAATGGGYDVDVTAWDSKTEPLTLELEGMLPATGISQVRVLPVPGALVVFEDIADSLTGERERPIFGLR</sequence>
<dbReference type="EMBL" id="CP000088">
    <property type="protein sequence ID" value="AAZ55479.1"/>
    <property type="molecule type" value="Genomic_DNA"/>
</dbReference>
<dbReference type="HOGENOM" id="CLU_444689_0_0_11"/>
<feature type="domain" description="Pyrrolo-quinoline quinone repeat" evidence="3">
    <location>
        <begin position="380"/>
        <end position="568"/>
    </location>
</feature>
<feature type="transmembrane region" description="Helical" evidence="2">
    <location>
        <begin position="159"/>
        <end position="181"/>
    </location>
</feature>
<evidence type="ECO:0000313" key="4">
    <source>
        <dbReference type="EMBL" id="AAZ55479.1"/>
    </source>
</evidence>
<dbReference type="InterPro" id="IPR002372">
    <property type="entry name" value="PQQ_rpt_dom"/>
</dbReference>
<organism evidence="4">
    <name type="scientific">Thermobifida fusca (strain YX)</name>
    <dbReference type="NCBI Taxonomy" id="269800"/>
    <lineage>
        <taxon>Bacteria</taxon>
        <taxon>Bacillati</taxon>
        <taxon>Actinomycetota</taxon>
        <taxon>Actinomycetes</taxon>
        <taxon>Streptosporangiales</taxon>
        <taxon>Nocardiopsidaceae</taxon>
        <taxon>Thermobifida</taxon>
    </lineage>
</organism>
<proteinExistence type="predicted"/>
<dbReference type="InterPro" id="IPR015943">
    <property type="entry name" value="WD40/YVTN_repeat-like_dom_sf"/>
</dbReference>
<keyword evidence="2" id="KW-0472">Membrane</keyword>
<dbReference type="Gene3D" id="2.130.10.10">
    <property type="entry name" value="YVTN repeat-like/Quinoprotein amine dehydrogenase"/>
    <property type="match status" value="1"/>
</dbReference>
<feature type="transmembrane region" description="Helical" evidence="2">
    <location>
        <begin position="52"/>
        <end position="75"/>
    </location>
</feature>
<feature type="transmembrane region" description="Helical" evidence="2">
    <location>
        <begin position="87"/>
        <end position="105"/>
    </location>
</feature>
<evidence type="ECO:0000259" key="3">
    <source>
        <dbReference type="Pfam" id="PF13360"/>
    </source>
</evidence>
<dbReference type="SUPFAM" id="SSF50998">
    <property type="entry name" value="Quinoprotein alcohol dehydrogenase-like"/>
    <property type="match status" value="1"/>
</dbReference>
<dbReference type="Pfam" id="PF13360">
    <property type="entry name" value="PQQ_2"/>
    <property type="match status" value="2"/>
</dbReference>
<dbReference type="eggNOG" id="COG1520">
    <property type="taxonomic scope" value="Bacteria"/>
</dbReference>
<dbReference type="InterPro" id="IPR011047">
    <property type="entry name" value="Quinoprotein_ADH-like_sf"/>
</dbReference>
<feature type="domain" description="Pyrrolo-quinoline quinone repeat" evidence="3">
    <location>
        <begin position="254"/>
        <end position="342"/>
    </location>
</feature>
<protein>
    <submittedName>
        <fullName evidence="4">Pyrrolo-quinoline quinone</fullName>
    </submittedName>
</protein>
<dbReference type="SMART" id="SM00564">
    <property type="entry name" value="PQQ"/>
    <property type="match status" value="3"/>
</dbReference>
<dbReference type="STRING" id="269800.Tfu_1441"/>
<evidence type="ECO:0000256" key="2">
    <source>
        <dbReference type="SAM" id="Phobius"/>
    </source>
</evidence>
<feature type="transmembrane region" description="Helical" evidence="2">
    <location>
        <begin position="125"/>
        <end position="147"/>
    </location>
</feature>
<accession>Q47PZ0</accession>
<keyword evidence="2" id="KW-1133">Transmembrane helix</keyword>
<feature type="region of interest" description="Disordered" evidence="1">
    <location>
        <begin position="1"/>
        <end position="40"/>
    </location>
</feature>